<keyword evidence="1" id="KW-1133">Transmembrane helix</keyword>
<dbReference type="Proteomes" id="UP000009168">
    <property type="component" value="Unassembled WGS sequence"/>
</dbReference>
<dbReference type="EMBL" id="GG662712">
    <property type="protein sequence ID" value="EAR94366.1"/>
    <property type="molecule type" value="Genomic_DNA"/>
</dbReference>
<dbReference type="OrthoDB" id="290191at2759"/>
<sequence length="810" mass="94907">MVFGEKLIKEFDLFSRPFAFFVGTQKSRTTCIGGFLSLTIISVSLVYFYYLMNLYFSDKVEPKITQSMKIESDLRTIQINDSFFIMEMLINGQPLKQYEKQVNKVFLNYNVYYEQYFQNGSSNYTNLKFTKCTDPQFSGYQCLDQSNFQYNMDIYNSPLQNVSSDYSIQITPCDNTTISNCATLDEINNLIFQPSNYFQIYTKIRQYDSSERKYKDSYKSEYFYFDPNMITYSRFDLFAATTKVTEGLIVQSTQIQNNIFDYQRIDTYFTQQGIQQRMNISGLAYIVFELNQARNYINIQHAMITEVLAQFMSIFNSLLTIGILARLLAESYIVEDMNNILLKEYYKKTALRLVQRKEIKQALVKFGKADAANKAQIFSSLNIIGKIPSLRETSAEKQKSKIIVEVQKKINETNFSEKQRQYFSISFFERVRLFIKKIVGHNHKVDTKKDTNSDPILYSNLLKQSMKRINIFEVYKDLIKMKMAIKLMLTKDQFAAIQFCGSDICQEQNCQQEQNQQINQLKATNQDKQQIDLINQINPICSNENRLSKNLIPSQQSQSNVKVHSNFYKEKHHQNNNDEPEKQLNVSIQIIKESNNEQSKKSKSENLIVIDQFQDQKELTYFGAASSNQSQKADKENNLFTSRHLISKLNSENTIQLNSPTKFNFQLKERDNIQSLQIKGDQNGLFAISSPSLDCSIEQNQNNKEPNQNNIQVQFLQLKSHLDDMDMIEENEQEQEKYLKQFLVKMKEQNNEISYIDKQIYQSLIINEQQVRMIENLCDFQNNSERKISLEQHDLPKMLIELQKNQQNNN</sequence>
<dbReference type="InParanoid" id="Q23CX8"/>
<dbReference type="GO" id="GO:0005634">
    <property type="term" value="C:nucleus"/>
    <property type="evidence" value="ECO:0007669"/>
    <property type="project" value="TreeGrafter"/>
</dbReference>
<evidence type="ECO:0000256" key="1">
    <source>
        <dbReference type="SAM" id="Phobius"/>
    </source>
</evidence>
<dbReference type="HOGENOM" id="CLU_018754_0_0_1"/>
<dbReference type="GO" id="GO:0007131">
    <property type="term" value="P:reciprocal meiotic recombination"/>
    <property type="evidence" value="ECO:0007669"/>
    <property type="project" value="TreeGrafter"/>
</dbReference>
<name>Q23CX8_TETTS</name>
<dbReference type="RefSeq" id="XP_001014908.1">
    <property type="nucleotide sequence ID" value="XM_001014908.1"/>
</dbReference>
<dbReference type="AlphaFoldDB" id="Q23CX8"/>
<dbReference type="KEGG" id="tet:TTHERM_00052120"/>
<keyword evidence="1" id="KW-0472">Membrane</keyword>
<keyword evidence="3" id="KW-1185">Reference proteome</keyword>
<feature type="transmembrane region" description="Helical" evidence="1">
    <location>
        <begin position="35"/>
        <end position="56"/>
    </location>
</feature>
<evidence type="ECO:0000313" key="3">
    <source>
        <dbReference type="Proteomes" id="UP000009168"/>
    </source>
</evidence>
<keyword evidence="1 2" id="KW-0812">Transmembrane</keyword>
<dbReference type="GeneID" id="7827101"/>
<gene>
    <name evidence="2" type="ORF">TTHERM_00052120</name>
</gene>
<accession>Q23CX8</accession>
<evidence type="ECO:0000313" key="2">
    <source>
        <dbReference type="EMBL" id="EAR94366.1"/>
    </source>
</evidence>
<dbReference type="PANTHER" id="PTHR31398">
    <property type="entry name" value="MEIOTIC NUCLEAR DIVISION PROTEIN 1 HOMOLOG"/>
    <property type="match status" value="1"/>
</dbReference>
<proteinExistence type="predicted"/>
<reference evidence="3" key="1">
    <citation type="journal article" date="2006" name="PLoS Biol.">
        <title>Macronuclear genome sequence of the ciliate Tetrahymena thermophila, a model eukaryote.</title>
        <authorList>
            <person name="Eisen J.A."/>
            <person name="Coyne R.S."/>
            <person name="Wu M."/>
            <person name="Wu D."/>
            <person name="Thiagarajan M."/>
            <person name="Wortman J.R."/>
            <person name="Badger J.H."/>
            <person name="Ren Q."/>
            <person name="Amedeo P."/>
            <person name="Jones K.M."/>
            <person name="Tallon L.J."/>
            <person name="Delcher A.L."/>
            <person name="Salzberg S.L."/>
            <person name="Silva J.C."/>
            <person name="Haas B.J."/>
            <person name="Majoros W.H."/>
            <person name="Farzad M."/>
            <person name="Carlton J.M."/>
            <person name="Smith R.K. Jr."/>
            <person name="Garg J."/>
            <person name="Pearlman R.E."/>
            <person name="Karrer K.M."/>
            <person name="Sun L."/>
            <person name="Manning G."/>
            <person name="Elde N.C."/>
            <person name="Turkewitz A.P."/>
            <person name="Asai D.J."/>
            <person name="Wilkes D.E."/>
            <person name="Wang Y."/>
            <person name="Cai H."/>
            <person name="Collins K."/>
            <person name="Stewart B.A."/>
            <person name="Lee S.R."/>
            <person name="Wilamowska K."/>
            <person name="Weinberg Z."/>
            <person name="Ruzzo W.L."/>
            <person name="Wloga D."/>
            <person name="Gaertig J."/>
            <person name="Frankel J."/>
            <person name="Tsao C.-C."/>
            <person name="Gorovsky M.A."/>
            <person name="Keeling P.J."/>
            <person name="Waller R.F."/>
            <person name="Patron N.J."/>
            <person name="Cherry J.M."/>
            <person name="Stover N.A."/>
            <person name="Krieger C.J."/>
            <person name="del Toro C."/>
            <person name="Ryder H.F."/>
            <person name="Williamson S.C."/>
            <person name="Barbeau R.A."/>
            <person name="Hamilton E.P."/>
            <person name="Orias E."/>
        </authorList>
    </citation>
    <scope>NUCLEOTIDE SEQUENCE [LARGE SCALE GENOMIC DNA]</scope>
    <source>
        <strain evidence="3">SB210</strain>
    </source>
</reference>
<dbReference type="PANTHER" id="PTHR31398:SF0">
    <property type="entry name" value="MEIOTIC NUCLEAR DIVISION PROTEIN 1 HOMOLOG"/>
    <property type="match status" value="1"/>
</dbReference>
<protein>
    <submittedName>
        <fullName evidence="2">Transmembrane protein, putative</fullName>
    </submittedName>
</protein>
<organism evidence="2 3">
    <name type="scientific">Tetrahymena thermophila (strain SB210)</name>
    <dbReference type="NCBI Taxonomy" id="312017"/>
    <lineage>
        <taxon>Eukaryota</taxon>
        <taxon>Sar</taxon>
        <taxon>Alveolata</taxon>
        <taxon>Ciliophora</taxon>
        <taxon>Intramacronucleata</taxon>
        <taxon>Oligohymenophorea</taxon>
        <taxon>Hymenostomatida</taxon>
        <taxon>Tetrahymenina</taxon>
        <taxon>Tetrahymenidae</taxon>
        <taxon>Tetrahymena</taxon>
    </lineage>
</organism>